<dbReference type="EMBL" id="JAIWYP010000008">
    <property type="protein sequence ID" value="KAH3782108.1"/>
    <property type="molecule type" value="Genomic_DNA"/>
</dbReference>
<comment type="caution">
    <text evidence="1">The sequence shown here is derived from an EMBL/GenBank/DDBJ whole genome shotgun (WGS) entry which is preliminary data.</text>
</comment>
<reference evidence="1" key="1">
    <citation type="journal article" date="2019" name="bioRxiv">
        <title>The Genome of the Zebra Mussel, Dreissena polymorpha: A Resource for Invasive Species Research.</title>
        <authorList>
            <person name="McCartney M.A."/>
            <person name="Auch B."/>
            <person name="Kono T."/>
            <person name="Mallez S."/>
            <person name="Zhang Y."/>
            <person name="Obille A."/>
            <person name="Becker A."/>
            <person name="Abrahante J.E."/>
            <person name="Garbe J."/>
            <person name="Badalamenti J.P."/>
            <person name="Herman A."/>
            <person name="Mangelson H."/>
            <person name="Liachko I."/>
            <person name="Sullivan S."/>
            <person name="Sone E.D."/>
            <person name="Koren S."/>
            <person name="Silverstein K.A.T."/>
            <person name="Beckman K.B."/>
            <person name="Gohl D.M."/>
        </authorList>
    </citation>
    <scope>NUCLEOTIDE SEQUENCE</scope>
    <source>
        <strain evidence="1">Duluth1</strain>
        <tissue evidence="1">Whole animal</tissue>
    </source>
</reference>
<protein>
    <submittedName>
        <fullName evidence="1">Uncharacterized protein</fullName>
    </submittedName>
</protein>
<dbReference type="Proteomes" id="UP000828390">
    <property type="component" value="Unassembled WGS sequence"/>
</dbReference>
<organism evidence="1 2">
    <name type="scientific">Dreissena polymorpha</name>
    <name type="common">Zebra mussel</name>
    <name type="synonym">Mytilus polymorpha</name>
    <dbReference type="NCBI Taxonomy" id="45954"/>
    <lineage>
        <taxon>Eukaryota</taxon>
        <taxon>Metazoa</taxon>
        <taxon>Spiralia</taxon>
        <taxon>Lophotrochozoa</taxon>
        <taxon>Mollusca</taxon>
        <taxon>Bivalvia</taxon>
        <taxon>Autobranchia</taxon>
        <taxon>Heteroconchia</taxon>
        <taxon>Euheterodonta</taxon>
        <taxon>Imparidentia</taxon>
        <taxon>Neoheterodontei</taxon>
        <taxon>Myida</taxon>
        <taxon>Dreissenoidea</taxon>
        <taxon>Dreissenidae</taxon>
        <taxon>Dreissena</taxon>
    </lineage>
</organism>
<dbReference type="AlphaFoldDB" id="A0A9D4ELZ9"/>
<sequence>METSCRQHCSQGLKYTRIPEEEPVQLHHESSRTNLPPLAVPTLNYAAAAWDPYQARDINQLEQVQKRGAYLFTTTTGTDHQAWCHICSRILDGDHYRR</sequence>
<keyword evidence="2" id="KW-1185">Reference proteome</keyword>
<evidence type="ECO:0000313" key="2">
    <source>
        <dbReference type="Proteomes" id="UP000828390"/>
    </source>
</evidence>
<gene>
    <name evidence="1" type="ORF">DPMN_160019</name>
</gene>
<proteinExistence type="predicted"/>
<reference evidence="1" key="2">
    <citation type="submission" date="2020-11" db="EMBL/GenBank/DDBJ databases">
        <authorList>
            <person name="McCartney M.A."/>
            <person name="Auch B."/>
            <person name="Kono T."/>
            <person name="Mallez S."/>
            <person name="Becker A."/>
            <person name="Gohl D.M."/>
            <person name="Silverstein K.A.T."/>
            <person name="Koren S."/>
            <person name="Bechman K.B."/>
            <person name="Herman A."/>
            <person name="Abrahante J.E."/>
            <person name="Garbe J."/>
        </authorList>
    </citation>
    <scope>NUCLEOTIDE SEQUENCE</scope>
    <source>
        <strain evidence="1">Duluth1</strain>
        <tissue evidence="1">Whole animal</tissue>
    </source>
</reference>
<evidence type="ECO:0000313" key="1">
    <source>
        <dbReference type="EMBL" id="KAH3782108.1"/>
    </source>
</evidence>
<accession>A0A9D4ELZ9</accession>
<name>A0A9D4ELZ9_DREPO</name>